<sequence length="322" mass="35884">MDDLRPLREFRSETPEPGPDWLRTERRRFLAGTRRRRPYTLLATAAAAVAAAVIVPLAMPAEPAPTDTAAPATAATATPPLRLDSEVVLARAATVAERRTSTSKPRPTQWHYTKTLDKQAYTSEVETREGWIRYDGKQTAWNDDGKLTVQDVPPDPGDDDLSPQQYDAKLRALPTDPEKLLAKVVGDRHWIDLPREDTLKNTESANDRAFRVLTLYLSRYGTMPPRLEAAMFRALARVPGVRIEQGVADAAGRSGLGVWLDTGDDTVRRYVVLDPTDYRYLGHRMLWLKDEYLGGDLVGRAGEVWTTALTVSAIVDRPGQRP</sequence>
<dbReference type="RefSeq" id="WP_343951429.1">
    <property type="nucleotide sequence ID" value="NZ_BAAAHQ010000021.1"/>
</dbReference>
<gene>
    <name evidence="3" type="ORF">GCM10009560_39950</name>
</gene>
<evidence type="ECO:0000256" key="2">
    <source>
        <dbReference type="SAM" id="Phobius"/>
    </source>
</evidence>
<keyword evidence="2" id="KW-0812">Transmembrane</keyword>
<organism evidence="3 4">
    <name type="scientific">Nonomuraea longicatena</name>
    <dbReference type="NCBI Taxonomy" id="83682"/>
    <lineage>
        <taxon>Bacteria</taxon>
        <taxon>Bacillati</taxon>
        <taxon>Actinomycetota</taxon>
        <taxon>Actinomycetes</taxon>
        <taxon>Streptosporangiales</taxon>
        <taxon>Streptosporangiaceae</taxon>
        <taxon>Nonomuraea</taxon>
    </lineage>
</organism>
<feature type="transmembrane region" description="Helical" evidence="2">
    <location>
        <begin position="39"/>
        <end position="59"/>
    </location>
</feature>
<dbReference type="EMBL" id="BAAAHQ010000021">
    <property type="protein sequence ID" value="GAA0933592.1"/>
    <property type="molecule type" value="Genomic_DNA"/>
</dbReference>
<protein>
    <recommendedName>
        <fullName evidence="5">CU044_5270 family protein</fullName>
    </recommendedName>
</protein>
<accession>A0ABP4AC10</accession>
<keyword evidence="4" id="KW-1185">Reference proteome</keyword>
<evidence type="ECO:0008006" key="5">
    <source>
        <dbReference type="Google" id="ProtNLM"/>
    </source>
</evidence>
<dbReference type="InterPro" id="IPR047789">
    <property type="entry name" value="CU044_5270-like"/>
</dbReference>
<comment type="caution">
    <text evidence="3">The sequence shown here is derived from an EMBL/GenBank/DDBJ whole genome shotgun (WGS) entry which is preliminary data.</text>
</comment>
<dbReference type="NCBIfam" id="NF038083">
    <property type="entry name" value="CU044_5270_fam"/>
    <property type="match status" value="1"/>
</dbReference>
<keyword evidence="2" id="KW-1133">Transmembrane helix</keyword>
<feature type="compositionally biased region" description="Basic and acidic residues" evidence="1">
    <location>
        <begin position="1"/>
        <end position="14"/>
    </location>
</feature>
<keyword evidence="2" id="KW-0472">Membrane</keyword>
<feature type="region of interest" description="Disordered" evidence="1">
    <location>
        <begin position="1"/>
        <end position="21"/>
    </location>
</feature>
<evidence type="ECO:0000313" key="4">
    <source>
        <dbReference type="Proteomes" id="UP001501578"/>
    </source>
</evidence>
<proteinExistence type="predicted"/>
<evidence type="ECO:0000256" key="1">
    <source>
        <dbReference type="SAM" id="MobiDB-lite"/>
    </source>
</evidence>
<dbReference type="Proteomes" id="UP001501578">
    <property type="component" value="Unassembled WGS sequence"/>
</dbReference>
<evidence type="ECO:0000313" key="3">
    <source>
        <dbReference type="EMBL" id="GAA0933592.1"/>
    </source>
</evidence>
<name>A0ABP4AC10_9ACTN</name>
<reference evidence="4" key="1">
    <citation type="journal article" date="2019" name="Int. J. Syst. Evol. Microbiol.">
        <title>The Global Catalogue of Microorganisms (GCM) 10K type strain sequencing project: providing services to taxonomists for standard genome sequencing and annotation.</title>
        <authorList>
            <consortium name="The Broad Institute Genomics Platform"/>
            <consortium name="The Broad Institute Genome Sequencing Center for Infectious Disease"/>
            <person name="Wu L."/>
            <person name="Ma J."/>
        </authorList>
    </citation>
    <scope>NUCLEOTIDE SEQUENCE [LARGE SCALE GENOMIC DNA]</scope>
    <source>
        <strain evidence="4">JCM 11136</strain>
    </source>
</reference>